<keyword evidence="1" id="KW-0472">Membrane</keyword>
<keyword evidence="1" id="KW-0812">Transmembrane</keyword>
<evidence type="ECO:0000313" key="2">
    <source>
        <dbReference type="EMBL" id="CAK7350239.1"/>
    </source>
</evidence>
<organism evidence="2 3">
    <name type="scientific">Dovyalis caffra</name>
    <dbReference type="NCBI Taxonomy" id="77055"/>
    <lineage>
        <taxon>Eukaryota</taxon>
        <taxon>Viridiplantae</taxon>
        <taxon>Streptophyta</taxon>
        <taxon>Embryophyta</taxon>
        <taxon>Tracheophyta</taxon>
        <taxon>Spermatophyta</taxon>
        <taxon>Magnoliopsida</taxon>
        <taxon>eudicotyledons</taxon>
        <taxon>Gunneridae</taxon>
        <taxon>Pentapetalae</taxon>
        <taxon>rosids</taxon>
        <taxon>fabids</taxon>
        <taxon>Malpighiales</taxon>
        <taxon>Salicaceae</taxon>
        <taxon>Flacourtieae</taxon>
        <taxon>Dovyalis</taxon>
    </lineage>
</organism>
<evidence type="ECO:0000313" key="3">
    <source>
        <dbReference type="Proteomes" id="UP001314170"/>
    </source>
</evidence>
<name>A0AAV1SK13_9ROSI</name>
<dbReference type="Proteomes" id="UP001314170">
    <property type="component" value="Unassembled WGS sequence"/>
</dbReference>
<accession>A0AAV1SK13</accession>
<evidence type="ECO:0000256" key="1">
    <source>
        <dbReference type="SAM" id="Phobius"/>
    </source>
</evidence>
<comment type="caution">
    <text evidence="2">The sequence shown here is derived from an EMBL/GenBank/DDBJ whole genome shotgun (WGS) entry which is preliminary data.</text>
</comment>
<proteinExistence type="predicted"/>
<keyword evidence="3" id="KW-1185">Reference proteome</keyword>
<feature type="transmembrane region" description="Helical" evidence="1">
    <location>
        <begin position="48"/>
        <end position="70"/>
    </location>
</feature>
<protein>
    <submittedName>
        <fullName evidence="2">Uncharacterized protein</fullName>
    </submittedName>
</protein>
<reference evidence="2 3" key="1">
    <citation type="submission" date="2024-01" db="EMBL/GenBank/DDBJ databases">
        <authorList>
            <person name="Waweru B."/>
        </authorList>
    </citation>
    <scope>NUCLEOTIDE SEQUENCE [LARGE SCALE GENOMIC DNA]</scope>
</reference>
<dbReference type="EMBL" id="CAWUPB010001184">
    <property type="protein sequence ID" value="CAK7350239.1"/>
    <property type="molecule type" value="Genomic_DNA"/>
</dbReference>
<keyword evidence="1" id="KW-1133">Transmembrane helix</keyword>
<dbReference type="AlphaFoldDB" id="A0AAV1SK13"/>
<gene>
    <name evidence="2" type="ORF">DCAF_LOCUS22967</name>
</gene>
<sequence>MESCKMTMILTIYVILLLAFTTFGTSVALQDLGGIAPSPMESAGVTLAVPAALAVIASLEVACFNSATALA</sequence>